<evidence type="ECO:0000256" key="2">
    <source>
        <dbReference type="SAM" id="Phobius"/>
    </source>
</evidence>
<evidence type="ECO:0000313" key="3">
    <source>
        <dbReference type="EMBL" id="MDK3075679.1"/>
    </source>
</evidence>
<dbReference type="RefSeq" id="WP_284487599.1">
    <property type="nucleotide sequence ID" value="NZ_JASNJE010000046.1"/>
</dbReference>
<sequence length="115" mass="12769">MGDFPVIDEDQKRRLARLEARIEAAKKVEPVKAHGDEHYSQAHLAWRMVIELVVGLGIGFGLGYGLDSLFGTLPIFLILFTMLGLAAGIKTMLRSAREIQETKLAETADKTDERT</sequence>
<feature type="transmembrane region" description="Helical" evidence="2">
    <location>
        <begin position="44"/>
        <end position="66"/>
    </location>
</feature>
<dbReference type="InterPro" id="IPR032820">
    <property type="entry name" value="ATPase_put"/>
</dbReference>
<keyword evidence="1" id="KW-0406">Ion transport</keyword>
<protein>
    <recommendedName>
        <fullName evidence="1">ATP synthase protein I</fullName>
    </recommendedName>
</protein>
<dbReference type="Proteomes" id="UP001227126">
    <property type="component" value="Unassembled WGS sequence"/>
</dbReference>
<accession>A0ABT7FKK5</accession>
<comment type="function">
    <text evidence="1">A possible function for this protein is to guide the assembly of the membrane sector of the ATPase enzyme complex.</text>
</comment>
<keyword evidence="1 2" id="KW-0472">Membrane</keyword>
<gene>
    <name evidence="3" type="ORF">QO034_21665</name>
</gene>
<comment type="similarity">
    <text evidence="1">Belongs to the bacterial AtpI family.</text>
</comment>
<keyword evidence="1" id="KW-0375">Hydrogen ion transport</keyword>
<evidence type="ECO:0000313" key="4">
    <source>
        <dbReference type="Proteomes" id="UP001227126"/>
    </source>
</evidence>
<comment type="caution">
    <text evidence="3">The sequence shown here is derived from an EMBL/GenBank/DDBJ whole genome shotgun (WGS) entry which is preliminary data.</text>
</comment>
<keyword evidence="2" id="KW-0812">Transmembrane</keyword>
<evidence type="ECO:0000256" key="1">
    <source>
        <dbReference type="PIRNR" id="PIRNR032126"/>
    </source>
</evidence>
<dbReference type="InterPro" id="IPR016989">
    <property type="entry name" value="Atp1_alphaprobac"/>
</dbReference>
<dbReference type="Pfam" id="PF09527">
    <property type="entry name" value="ATPase_gene1"/>
    <property type="match status" value="1"/>
</dbReference>
<reference evidence="3 4" key="1">
    <citation type="submission" date="2023-05" db="EMBL/GenBank/DDBJ databases">
        <title>Sedimentitalea sp. nov. JM2-8.</title>
        <authorList>
            <person name="Huang J."/>
        </authorList>
    </citation>
    <scope>NUCLEOTIDE SEQUENCE [LARGE SCALE GENOMIC DNA]</scope>
    <source>
        <strain evidence="3 4">JM2-8</strain>
    </source>
</reference>
<keyword evidence="1" id="KW-0813">Transport</keyword>
<dbReference type="EMBL" id="JASNJE010000046">
    <property type="protein sequence ID" value="MDK3075679.1"/>
    <property type="molecule type" value="Genomic_DNA"/>
</dbReference>
<keyword evidence="2" id="KW-1133">Transmembrane helix</keyword>
<dbReference type="PIRSF" id="PIRSF032126">
    <property type="entry name" value="F0F1_ATP_synthase_subunit_I"/>
    <property type="match status" value="1"/>
</dbReference>
<feature type="transmembrane region" description="Helical" evidence="2">
    <location>
        <begin position="72"/>
        <end position="93"/>
    </location>
</feature>
<keyword evidence="4" id="KW-1185">Reference proteome</keyword>
<organism evidence="3 4">
    <name type="scientific">Sedimentitalea xiamensis</name>
    <dbReference type="NCBI Taxonomy" id="3050037"/>
    <lineage>
        <taxon>Bacteria</taxon>
        <taxon>Pseudomonadati</taxon>
        <taxon>Pseudomonadota</taxon>
        <taxon>Alphaproteobacteria</taxon>
        <taxon>Rhodobacterales</taxon>
        <taxon>Paracoccaceae</taxon>
        <taxon>Sedimentitalea</taxon>
    </lineage>
</organism>
<name>A0ABT7FKK5_9RHOB</name>
<proteinExistence type="inferred from homology"/>